<dbReference type="AlphaFoldDB" id="A0A8T4LEL3"/>
<reference evidence="2" key="1">
    <citation type="submission" date="2021-03" db="EMBL/GenBank/DDBJ databases">
        <authorList>
            <person name="Jaffe A."/>
        </authorList>
    </citation>
    <scope>NUCLEOTIDE SEQUENCE</scope>
    <source>
        <strain evidence="2">RIFCSPLOWO2_01_FULL_AR10_48_17</strain>
    </source>
</reference>
<evidence type="ECO:0000313" key="3">
    <source>
        <dbReference type="Proteomes" id="UP000675968"/>
    </source>
</evidence>
<keyword evidence="1" id="KW-0812">Transmembrane</keyword>
<evidence type="ECO:0000256" key="1">
    <source>
        <dbReference type="SAM" id="Phobius"/>
    </source>
</evidence>
<proteinExistence type="predicted"/>
<accession>A0A8T4LEL3</accession>
<evidence type="ECO:0000313" key="2">
    <source>
        <dbReference type="EMBL" id="MBS3061336.1"/>
    </source>
</evidence>
<gene>
    <name evidence="2" type="ORF">J4215_02020</name>
</gene>
<reference evidence="2" key="2">
    <citation type="submission" date="2021-05" db="EMBL/GenBank/DDBJ databases">
        <title>Protein family content uncovers lineage relationships and bacterial pathway maintenance mechanisms in DPANN archaea.</title>
        <authorList>
            <person name="Castelle C.J."/>
            <person name="Meheust R."/>
            <person name="Jaffe A.L."/>
            <person name="Seitz K."/>
            <person name="Gong X."/>
            <person name="Baker B.J."/>
            <person name="Banfield J.F."/>
        </authorList>
    </citation>
    <scope>NUCLEOTIDE SEQUENCE</scope>
    <source>
        <strain evidence="2">RIFCSPLOWO2_01_FULL_AR10_48_17</strain>
    </source>
</reference>
<keyword evidence="1" id="KW-0472">Membrane</keyword>
<name>A0A8T4LEL3_9ARCH</name>
<keyword evidence="1" id="KW-1133">Transmembrane helix</keyword>
<feature type="transmembrane region" description="Helical" evidence="1">
    <location>
        <begin position="28"/>
        <end position="45"/>
    </location>
</feature>
<dbReference type="Proteomes" id="UP000675968">
    <property type="component" value="Unassembled WGS sequence"/>
</dbReference>
<comment type="caution">
    <text evidence="2">The sequence shown here is derived from an EMBL/GenBank/DDBJ whole genome shotgun (WGS) entry which is preliminary data.</text>
</comment>
<sequence length="47" mass="5281">MPREIGMLMLGVAIGTLIPKLPAPIDLLQPYFWLVFFVVGLILLIKE</sequence>
<dbReference type="EMBL" id="JAGVWC010000009">
    <property type="protein sequence ID" value="MBS3061336.1"/>
    <property type="molecule type" value="Genomic_DNA"/>
</dbReference>
<organism evidence="2 3">
    <name type="scientific">Candidatus Iainarchaeum sp</name>
    <dbReference type="NCBI Taxonomy" id="3101447"/>
    <lineage>
        <taxon>Archaea</taxon>
        <taxon>Candidatus Iainarchaeota</taxon>
        <taxon>Candidatus Iainarchaeia</taxon>
        <taxon>Candidatus Iainarchaeales</taxon>
        <taxon>Candidatus Iainarchaeaceae</taxon>
        <taxon>Candidatus Iainarchaeum</taxon>
    </lineage>
</organism>
<protein>
    <submittedName>
        <fullName evidence="2">Uncharacterized protein</fullName>
    </submittedName>
</protein>